<accession>A0A6A7YBE0</accession>
<dbReference type="AlphaFoldDB" id="A0A6A7YBE0"/>
<keyword evidence="2" id="KW-1185">Reference proteome</keyword>
<evidence type="ECO:0000313" key="1">
    <source>
        <dbReference type="EMBL" id="MQT15627.1"/>
    </source>
</evidence>
<comment type="caution">
    <text evidence="1">The sequence shown here is derived from an EMBL/GenBank/DDBJ whole genome shotgun (WGS) entry which is preliminary data.</text>
</comment>
<sequence>MAAFFALVVAPSGARRRL</sequence>
<dbReference type="Proteomes" id="UP000332515">
    <property type="component" value="Unassembled WGS sequence"/>
</dbReference>
<evidence type="ECO:0000313" key="2">
    <source>
        <dbReference type="Proteomes" id="UP000332515"/>
    </source>
</evidence>
<organism evidence="1 2">
    <name type="scientific">Segnochrobactrum spirostomi</name>
    <dbReference type="NCBI Taxonomy" id="2608987"/>
    <lineage>
        <taxon>Bacteria</taxon>
        <taxon>Pseudomonadati</taxon>
        <taxon>Pseudomonadota</taxon>
        <taxon>Alphaproteobacteria</taxon>
        <taxon>Hyphomicrobiales</taxon>
        <taxon>Segnochrobactraceae</taxon>
        <taxon>Segnochrobactrum</taxon>
    </lineage>
</organism>
<proteinExistence type="predicted"/>
<name>A0A6A7YBE0_9HYPH</name>
<dbReference type="EMBL" id="VWNA01000003">
    <property type="protein sequence ID" value="MQT15627.1"/>
    <property type="molecule type" value="Genomic_DNA"/>
</dbReference>
<protein>
    <submittedName>
        <fullName evidence="1">Uncharacterized protein</fullName>
    </submittedName>
</protein>
<reference evidence="1 2" key="1">
    <citation type="submission" date="2019-09" db="EMBL/GenBank/DDBJ databases">
        <title>Segnochrobactrum spirostomi gen. nov., sp. nov., isolated from the ciliate Spirostomum cf. yagiui and description of a novel family, Segnochrobactraceae fam. nov. within the order Rhizobiales of the class Alphaproteobacteria.</title>
        <authorList>
            <person name="Akter S."/>
            <person name="Shazib S.U.A."/>
            <person name="Shin M.K."/>
        </authorList>
    </citation>
    <scope>NUCLEOTIDE SEQUENCE [LARGE SCALE GENOMIC DNA]</scope>
    <source>
        <strain evidence="1 2">Sp-1</strain>
    </source>
</reference>
<gene>
    <name evidence="1" type="ORF">F0357_23845</name>
</gene>